<dbReference type="AlphaFoldDB" id="A0A6N8TWV0"/>
<protein>
    <submittedName>
        <fullName evidence="2">Uncharacterized protein</fullName>
    </submittedName>
</protein>
<keyword evidence="1" id="KW-0472">Membrane</keyword>
<organism evidence="2 3">
    <name type="scientific">Salinicoccus hispanicus</name>
    <dbReference type="NCBI Taxonomy" id="157225"/>
    <lineage>
        <taxon>Bacteria</taxon>
        <taxon>Bacillati</taxon>
        <taxon>Bacillota</taxon>
        <taxon>Bacilli</taxon>
        <taxon>Bacillales</taxon>
        <taxon>Staphylococcaceae</taxon>
        <taxon>Salinicoccus</taxon>
    </lineage>
</organism>
<keyword evidence="1" id="KW-0812">Transmembrane</keyword>
<evidence type="ECO:0000313" key="2">
    <source>
        <dbReference type="EMBL" id="MXQ50418.1"/>
    </source>
</evidence>
<name>A0A6N8TWV0_9STAP</name>
<dbReference type="Proteomes" id="UP000436284">
    <property type="component" value="Unassembled WGS sequence"/>
</dbReference>
<keyword evidence="1" id="KW-1133">Transmembrane helix</keyword>
<reference evidence="2 3" key="1">
    <citation type="submission" date="2019-12" db="EMBL/GenBank/DDBJ databases">
        <title>Salinicoccus cyprini sp. nov., isolated from gastro-intestinal tract of mirror carp, Cyprinus carpio var. specularis, collected from Gobind Sagar Reservoir, Himachal Pradesh, India.</title>
        <authorList>
            <person name="Talwar C."/>
            <person name="Singh A.K."/>
            <person name="Lal R."/>
            <person name="Negi R.K."/>
        </authorList>
    </citation>
    <scope>NUCLEOTIDE SEQUENCE [LARGE SCALE GENOMIC DNA]</scope>
    <source>
        <strain evidence="2 3">J-82</strain>
    </source>
</reference>
<dbReference type="EMBL" id="WUUK01000001">
    <property type="protein sequence ID" value="MXQ50418.1"/>
    <property type="molecule type" value="Genomic_DNA"/>
</dbReference>
<sequence length="63" mass="6979">MEAAKFRNIVEFDGMRGKVEKVNEHSVIEAAIDRDEAAPWQTGFVPVCGGAAFCACFIRFVWG</sequence>
<keyword evidence="3" id="KW-1185">Reference proteome</keyword>
<dbReference type="RefSeq" id="WP_160652876.1">
    <property type="nucleotide sequence ID" value="NZ_JBHRWU010000001.1"/>
</dbReference>
<feature type="transmembrane region" description="Helical" evidence="1">
    <location>
        <begin position="43"/>
        <end position="62"/>
    </location>
</feature>
<evidence type="ECO:0000313" key="3">
    <source>
        <dbReference type="Proteomes" id="UP000436284"/>
    </source>
</evidence>
<gene>
    <name evidence="2" type="ORF">GQ671_03760</name>
</gene>
<evidence type="ECO:0000256" key="1">
    <source>
        <dbReference type="SAM" id="Phobius"/>
    </source>
</evidence>
<proteinExistence type="predicted"/>
<comment type="caution">
    <text evidence="2">The sequence shown here is derived from an EMBL/GenBank/DDBJ whole genome shotgun (WGS) entry which is preliminary data.</text>
</comment>
<accession>A0A6N8TWV0</accession>